<reference evidence="2" key="1">
    <citation type="journal article" date="2014" name="Nat. Commun.">
        <title>The emerging biofuel crop Camelina sativa retains a highly undifferentiated hexaploid genome structure.</title>
        <authorList>
            <person name="Kagale S."/>
            <person name="Koh C."/>
            <person name="Nixon J."/>
            <person name="Bollina V."/>
            <person name="Clarke W.E."/>
            <person name="Tuteja R."/>
            <person name="Spillane C."/>
            <person name="Robinson S.J."/>
            <person name="Links M.G."/>
            <person name="Clarke C."/>
            <person name="Higgins E.E."/>
            <person name="Huebert T."/>
            <person name="Sharpe A.G."/>
            <person name="Parkin I.A."/>
        </authorList>
    </citation>
    <scope>NUCLEOTIDE SEQUENCE [LARGE SCALE GENOMIC DNA]</scope>
    <source>
        <strain evidence="2">cv. DH55</strain>
    </source>
</reference>
<keyword evidence="2" id="KW-1185">Reference proteome</keyword>
<name>A0ABM0XS72_CAMSA</name>
<dbReference type="InterPro" id="IPR029472">
    <property type="entry name" value="Copia-like_N"/>
</dbReference>
<sequence length="181" mass="20326">MAPEDSFSSAPLSISQVVTLKLTESNYLQWKNQFESFLSPQMLLGYVKGLIPRPASTRSVTGVEGVTEEPNPEFLKWVRNDQLVMAWTWILGSLSEAAIRVVYGLQSAQEVWSALAKNFNRVSTSRKFELQNKLGACLKSGRSMEDYLSELKQVFDQLDSIGFLMSDLEKIHGLLFGLAKE</sequence>
<evidence type="ECO:0000259" key="1">
    <source>
        <dbReference type="Pfam" id="PF14244"/>
    </source>
</evidence>
<organism evidence="2 3">
    <name type="scientific">Camelina sativa</name>
    <name type="common">False flax</name>
    <name type="synonym">Myagrum sativum</name>
    <dbReference type="NCBI Taxonomy" id="90675"/>
    <lineage>
        <taxon>Eukaryota</taxon>
        <taxon>Viridiplantae</taxon>
        <taxon>Streptophyta</taxon>
        <taxon>Embryophyta</taxon>
        <taxon>Tracheophyta</taxon>
        <taxon>Spermatophyta</taxon>
        <taxon>Magnoliopsida</taxon>
        <taxon>eudicotyledons</taxon>
        <taxon>Gunneridae</taxon>
        <taxon>Pentapetalae</taxon>
        <taxon>rosids</taxon>
        <taxon>malvids</taxon>
        <taxon>Brassicales</taxon>
        <taxon>Brassicaceae</taxon>
        <taxon>Camelineae</taxon>
        <taxon>Camelina</taxon>
    </lineage>
</organism>
<dbReference type="Proteomes" id="UP000694864">
    <property type="component" value="Chromosome 19"/>
</dbReference>
<gene>
    <name evidence="3" type="primary">LOC104767945</name>
</gene>
<dbReference type="Pfam" id="PF14244">
    <property type="entry name" value="Retrotran_gag_3"/>
    <property type="match status" value="1"/>
</dbReference>
<dbReference type="PANTHER" id="PTHR47481:SF10">
    <property type="entry name" value="COPIA-LIKE POLYPROTEIN_RETROTRANSPOSON"/>
    <property type="match status" value="1"/>
</dbReference>
<reference evidence="3" key="2">
    <citation type="submission" date="2025-08" db="UniProtKB">
        <authorList>
            <consortium name="RefSeq"/>
        </authorList>
    </citation>
    <scope>IDENTIFICATION</scope>
    <source>
        <tissue evidence="3">Leaf</tissue>
    </source>
</reference>
<accession>A0ABM0XS72</accession>
<dbReference type="RefSeq" id="XP_010490207.1">
    <property type="nucleotide sequence ID" value="XM_010491905.1"/>
</dbReference>
<dbReference type="PANTHER" id="PTHR47481">
    <property type="match status" value="1"/>
</dbReference>
<feature type="domain" description="Retrotransposon Copia-like N-terminal" evidence="1">
    <location>
        <begin position="16"/>
        <end position="55"/>
    </location>
</feature>
<evidence type="ECO:0000313" key="2">
    <source>
        <dbReference type="Proteomes" id="UP000694864"/>
    </source>
</evidence>
<evidence type="ECO:0000313" key="3">
    <source>
        <dbReference type="RefSeq" id="XP_010490207.1"/>
    </source>
</evidence>
<dbReference type="GeneID" id="104767945"/>
<protein>
    <submittedName>
        <fullName evidence="3">Uncharacterized protein LOC104767945</fullName>
    </submittedName>
</protein>
<dbReference type="Pfam" id="PF14223">
    <property type="entry name" value="Retrotran_gag_2"/>
    <property type="match status" value="1"/>
</dbReference>
<proteinExistence type="predicted"/>